<dbReference type="Proteomes" id="UP000014023">
    <property type="component" value="Unassembled WGS sequence"/>
</dbReference>
<dbReference type="EMBL" id="AHFL01000014">
    <property type="protein sequence ID" value="EOO66483.1"/>
    <property type="molecule type" value="Genomic_DNA"/>
</dbReference>
<protein>
    <recommendedName>
        <fullName evidence="4">Terminase small subunit</fullName>
    </recommendedName>
</protein>
<evidence type="ECO:0000313" key="2">
    <source>
        <dbReference type="EMBL" id="EOO66483.1"/>
    </source>
</evidence>
<dbReference type="InterPro" id="IPR006448">
    <property type="entry name" value="Phage_term_ssu_P27"/>
</dbReference>
<evidence type="ECO:0008006" key="4">
    <source>
        <dbReference type="Google" id="ProtNLM"/>
    </source>
</evidence>
<proteinExistence type="predicted"/>
<accession>A0A9W5Q3P4</accession>
<evidence type="ECO:0000256" key="1">
    <source>
        <dbReference type="SAM" id="MobiDB-lite"/>
    </source>
</evidence>
<reference evidence="2 3" key="1">
    <citation type="submission" date="2012-12" db="EMBL/GenBank/DDBJ databases">
        <title>The Genome Sequence of Bacillus cereus VD196.</title>
        <authorList>
            <consortium name="The Broad Institute Genome Sequencing Platform"/>
            <consortium name="The Broad Institute Genome Sequencing Center for Infectious Disease"/>
            <person name="Feldgarden M."/>
            <person name="Van der Auwera G.A."/>
            <person name="Mahillon J."/>
            <person name="Duprez V."/>
            <person name="Timmery S."/>
            <person name="Mattelet C."/>
            <person name="Dierick K."/>
            <person name="Sun M."/>
            <person name="Yu Z."/>
            <person name="Zhu L."/>
            <person name="Hu X."/>
            <person name="Shank E.B."/>
            <person name="Swiecicka I."/>
            <person name="Hansen B.M."/>
            <person name="Andrup L."/>
            <person name="Walker B."/>
            <person name="Young S.K."/>
            <person name="Zeng Q."/>
            <person name="Gargeya S."/>
            <person name="Fitzgerald M."/>
            <person name="Haas B."/>
            <person name="Abouelleil A."/>
            <person name="Alvarado L."/>
            <person name="Arachchi H.M."/>
            <person name="Berlin A.M."/>
            <person name="Chapman S.B."/>
            <person name="Dewar J."/>
            <person name="Goldberg J."/>
            <person name="Griggs A."/>
            <person name="Gujja S."/>
            <person name="Hansen M."/>
            <person name="Howarth C."/>
            <person name="Imamovic A."/>
            <person name="Larimer J."/>
            <person name="McCowan C."/>
            <person name="Murphy C."/>
            <person name="Neiman D."/>
            <person name="Pearson M."/>
            <person name="Priest M."/>
            <person name="Roberts A."/>
            <person name="Saif S."/>
            <person name="Shea T."/>
            <person name="Sisk P."/>
            <person name="Sykes S."/>
            <person name="Wortman J."/>
            <person name="Nusbaum C."/>
            <person name="Birren B."/>
        </authorList>
    </citation>
    <scope>NUCLEOTIDE SEQUENCE [LARGE SCALE GENOMIC DNA]</scope>
    <source>
        <strain evidence="2 3">VD196</strain>
    </source>
</reference>
<dbReference type="RefSeq" id="WP_016125179.1">
    <property type="nucleotide sequence ID" value="NZ_KB976254.1"/>
</dbReference>
<dbReference type="Pfam" id="PF05119">
    <property type="entry name" value="Terminase_4"/>
    <property type="match status" value="1"/>
</dbReference>
<dbReference type="AlphaFoldDB" id="A0A9W5Q3P4"/>
<feature type="region of interest" description="Disordered" evidence="1">
    <location>
        <begin position="120"/>
        <end position="144"/>
    </location>
</feature>
<evidence type="ECO:0000313" key="3">
    <source>
        <dbReference type="Proteomes" id="UP000014023"/>
    </source>
</evidence>
<organism evidence="2 3">
    <name type="scientific">Bacillus cereus VD196</name>
    <dbReference type="NCBI Taxonomy" id="1053243"/>
    <lineage>
        <taxon>Bacteria</taxon>
        <taxon>Bacillati</taxon>
        <taxon>Bacillota</taxon>
        <taxon>Bacilli</taxon>
        <taxon>Bacillales</taxon>
        <taxon>Bacillaceae</taxon>
        <taxon>Bacillus</taxon>
        <taxon>Bacillus cereus group</taxon>
    </lineage>
</organism>
<sequence>MARKSKVVIEAEKKKELEAQRIMDVLVEAGTYSPALDPLIEVYLDAVEIYSVKYGLWKNSNFPTVQKTKNVNGDVKESKHPLAQQVEVWSKQKAKYLGQLGLDGKNKDLIKKSGVLLEKGKTEKESTEPSDSNKLVQFRKMKSR</sequence>
<comment type="caution">
    <text evidence="2">The sequence shown here is derived from an EMBL/GenBank/DDBJ whole genome shotgun (WGS) entry which is preliminary data.</text>
</comment>
<name>A0A9W5Q3P4_BACCE</name>
<gene>
    <name evidence="2" type="ORF">IKE_03041</name>
</gene>